<dbReference type="Gene3D" id="3.10.450.240">
    <property type="match status" value="1"/>
</dbReference>
<feature type="domain" description="Tim44-like" evidence="3">
    <location>
        <begin position="200"/>
        <end position="330"/>
    </location>
</feature>
<proteinExistence type="predicted"/>
<dbReference type="KEGG" id="aon:DEH84_04210"/>
<dbReference type="Pfam" id="PF04280">
    <property type="entry name" value="Tim44"/>
    <property type="match status" value="1"/>
</dbReference>
<feature type="transmembrane region" description="Helical" evidence="2">
    <location>
        <begin position="88"/>
        <end position="108"/>
    </location>
</feature>
<organism evidence="4 5">
    <name type="scientific">Aquabacterium olei</name>
    <dbReference type="NCBI Taxonomy" id="1296669"/>
    <lineage>
        <taxon>Bacteria</taxon>
        <taxon>Pseudomonadati</taxon>
        <taxon>Pseudomonadota</taxon>
        <taxon>Betaproteobacteria</taxon>
        <taxon>Burkholderiales</taxon>
        <taxon>Aquabacterium</taxon>
    </lineage>
</organism>
<reference evidence="4 5" key="1">
    <citation type="submission" date="2018-05" db="EMBL/GenBank/DDBJ databases">
        <title>complete genome sequence of Aquabacterium olei NBRC 110486.</title>
        <authorList>
            <person name="Tang B."/>
            <person name="Chang J."/>
            <person name="Zhang L."/>
            <person name="Yang H."/>
        </authorList>
    </citation>
    <scope>NUCLEOTIDE SEQUENCE [LARGE SCALE GENOMIC DNA]</scope>
    <source>
        <strain evidence="4 5">NBRC 110486</strain>
    </source>
</reference>
<feature type="transmembrane region" description="Helical" evidence="2">
    <location>
        <begin position="114"/>
        <end position="134"/>
    </location>
</feature>
<dbReference type="SUPFAM" id="SSF54427">
    <property type="entry name" value="NTF2-like"/>
    <property type="match status" value="1"/>
</dbReference>
<keyword evidence="2" id="KW-0472">Membrane</keyword>
<evidence type="ECO:0000259" key="3">
    <source>
        <dbReference type="SMART" id="SM00978"/>
    </source>
</evidence>
<dbReference type="AlphaFoldDB" id="A0A2U8FNU5"/>
<accession>A0A2U8FNU5</accession>
<dbReference type="PANTHER" id="PTHR41542">
    <property type="entry name" value="BLL5807 PROTEIN"/>
    <property type="match status" value="1"/>
</dbReference>
<dbReference type="EMBL" id="CP029210">
    <property type="protein sequence ID" value="AWI52712.1"/>
    <property type="molecule type" value="Genomic_DNA"/>
</dbReference>
<gene>
    <name evidence="4" type="ORF">DEH84_04210</name>
</gene>
<dbReference type="Proteomes" id="UP000244892">
    <property type="component" value="Chromosome"/>
</dbReference>
<evidence type="ECO:0000313" key="5">
    <source>
        <dbReference type="Proteomes" id="UP000244892"/>
    </source>
</evidence>
<name>A0A2U8FNU5_9BURK</name>
<feature type="compositionally biased region" description="Low complexity" evidence="1">
    <location>
        <begin position="62"/>
        <end position="83"/>
    </location>
</feature>
<dbReference type="PANTHER" id="PTHR41542:SF1">
    <property type="entry name" value="BLL5807 PROTEIN"/>
    <property type="match status" value="1"/>
</dbReference>
<feature type="region of interest" description="Disordered" evidence="1">
    <location>
        <begin position="32"/>
        <end position="83"/>
    </location>
</feature>
<keyword evidence="2" id="KW-0812">Transmembrane</keyword>
<evidence type="ECO:0000256" key="1">
    <source>
        <dbReference type="SAM" id="MobiDB-lite"/>
    </source>
</evidence>
<keyword evidence="2" id="KW-1133">Transmembrane helix</keyword>
<dbReference type="RefSeq" id="WP_109035052.1">
    <property type="nucleotide sequence ID" value="NZ_CP029210.1"/>
</dbReference>
<dbReference type="OrthoDB" id="5297955at2"/>
<dbReference type="InterPro" id="IPR032710">
    <property type="entry name" value="NTF2-like_dom_sf"/>
</dbReference>
<keyword evidence="5" id="KW-1185">Reference proteome</keyword>
<protein>
    <submittedName>
        <fullName evidence="4">Preprotein translocase subunit Tim44</fullName>
    </submittedName>
</protein>
<dbReference type="InterPro" id="IPR007379">
    <property type="entry name" value="Tim44-like_dom"/>
</dbReference>
<sequence>MSWTKTLRQGLTAALVAVAGIGMVGMPMDADAKRLGGGRPAGMQRQMPAKQPTATPDQAGKPAQQQNAVAPQPGAAQQAAGQAGRRSWMGPIAGLAAGLGLAALASHLGFGEELANFMMMALLAVVAMVVIGWLMRRFSANKAGAARGAQLAGAGAPYRDAPGSARAAETGATTQPLFRQAEAPLPGSFGATGGAAAAPAASAASLSALPAGFDVDGFERVAKMIFIRMQAANDAGNVEDLRKFTTPELFASLRLDLQERGQTPQQTDVMQLNAEVVDTARDDGQLVVSVRFHGLVREEVQSGAEPFDELWHLVRPLDESRDWAIAGITPLTAAA</sequence>
<evidence type="ECO:0000313" key="4">
    <source>
        <dbReference type="EMBL" id="AWI52712.1"/>
    </source>
</evidence>
<evidence type="ECO:0000256" key="2">
    <source>
        <dbReference type="SAM" id="Phobius"/>
    </source>
</evidence>
<dbReference type="SMART" id="SM00978">
    <property type="entry name" value="Tim44"/>
    <property type="match status" value="1"/>
</dbReference>